<organism evidence="1 2">
    <name type="scientific">Eumeta variegata</name>
    <name type="common">Bagworm moth</name>
    <name type="synonym">Eumeta japonica</name>
    <dbReference type="NCBI Taxonomy" id="151549"/>
    <lineage>
        <taxon>Eukaryota</taxon>
        <taxon>Metazoa</taxon>
        <taxon>Ecdysozoa</taxon>
        <taxon>Arthropoda</taxon>
        <taxon>Hexapoda</taxon>
        <taxon>Insecta</taxon>
        <taxon>Pterygota</taxon>
        <taxon>Neoptera</taxon>
        <taxon>Endopterygota</taxon>
        <taxon>Lepidoptera</taxon>
        <taxon>Glossata</taxon>
        <taxon>Ditrysia</taxon>
        <taxon>Tineoidea</taxon>
        <taxon>Psychidae</taxon>
        <taxon>Oiketicinae</taxon>
        <taxon>Eumeta</taxon>
    </lineage>
</organism>
<gene>
    <name evidence="1" type="ORF">EVAR_40207_1</name>
</gene>
<reference evidence="1 2" key="1">
    <citation type="journal article" date="2019" name="Commun. Biol.">
        <title>The bagworm genome reveals a unique fibroin gene that provides high tensile strength.</title>
        <authorList>
            <person name="Kono N."/>
            <person name="Nakamura H."/>
            <person name="Ohtoshi R."/>
            <person name="Tomita M."/>
            <person name="Numata K."/>
            <person name="Arakawa K."/>
        </authorList>
    </citation>
    <scope>NUCLEOTIDE SEQUENCE [LARGE SCALE GENOMIC DNA]</scope>
</reference>
<dbReference type="AlphaFoldDB" id="A0A4C1XJ63"/>
<evidence type="ECO:0000313" key="2">
    <source>
        <dbReference type="Proteomes" id="UP000299102"/>
    </source>
</evidence>
<protein>
    <submittedName>
        <fullName evidence="1">Probable RNA-directed DNA polymerase from transposon X-element</fullName>
    </submittedName>
</protein>
<dbReference type="GO" id="GO:0003964">
    <property type="term" value="F:RNA-directed DNA polymerase activity"/>
    <property type="evidence" value="ECO:0007669"/>
    <property type="project" value="UniProtKB-KW"/>
</dbReference>
<keyword evidence="1" id="KW-0808">Transferase</keyword>
<evidence type="ECO:0000313" key="1">
    <source>
        <dbReference type="EMBL" id="GBP63956.1"/>
    </source>
</evidence>
<sequence length="121" mass="13800">MTYACPVFALRAPTALQDLQIIQNKSYRKATGPQWYGKNSVLHRDLELHTLFKYMKDASEHFFSIEIDHPNPLISAAASHESPPANHFLIRPRNALLDPPDDLTAKVEESNKTLENLMEEK</sequence>
<dbReference type="Proteomes" id="UP000299102">
    <property type="component" value="Unassembled WGS sequence"/>
</dbReference>
<keyword evidence="2" id="KW-1185">Reference proteome</keyword>
<dbReference type="OrthoDB" id="10050074at2759"/>
<comment type="caution">
    <text evidence="1">The sequence shown here is derived from an EMBL/GenBank/DDBJ whole genome shotgun (WGS) entry which is preliminary data.</text>
</comment>
<dbReference type="EMBL" id="BGZK01000883">
    <property type="protein sequence ID" value="GBP63956.1"/>
    <property type="molecule type" value="Genomic_DNA"/>
</dbReference>
<proteinExistence type="predicted"/>
<accession>A0A4C1XJ63</accession>
<name>A0A4C1XJ63_EUMVA</name>
<keyword evidence="1" id="KW-0695">RNA-directed DNA polymerase</keyword>
<keyword evidence="1" id="KW-0548">Nucleotidyltransferase</keyword>